<dbReference type="Pfam" id="PF13624">
    <property type="entry name" value="SurA_N_3"/>
    <property type="match status" value="1"/>
</dbReference>
<evidence type="ECO:0000256" key="10">
    <source>
        <dbReference type="ARBA" id="ARBA00031484"/>
    </source>
</evidence>
<evidence type="ECO:0000256" key="14">
    <source>
        <dbReference type="PROSITE-ProRule" id="PRU00278"/>
    </source>
</evidence>
<keyword evidence="4" id="KW-0997">Cell inner membrane</keyword>
<dbReference type="Gene3D" id="3.10.50.40">
    <property type="match status" value="1"/>
</dbReference>
<evidence type="ECO:0000256" key="8">
    <source>
        <dbReference type="ARBA" id="ARBA00023186"/>
    </source>
</evidence>
<evidence type="ECO:0000256" key="3">
    <source>
        <dbReference type="ARBA" id="ARBA00022475"/>
    </source>
</evidence>
<dbReference type="PANTHER" id="PTHR47529">
    <property type="entry name" value="PEPTIDYL-PROLYL CIS-TRANS ISOMERASE D"/>
    <property type="match status" value="1"/>
</dbReference>
<comment type="subcellular location">
    <subcellularLocation>
        <location evidence="1">Cell inner membrane</location>
        <topology evidence="1">Single-pass type II membrane protein</topology>
        <orientation evidence="1">Periplasmic side</orientation>
    </subcellularLocation>
</comment>
<proteinExistence type="inferred from homology"/>
<dbReference type="InterPro" id="IPR052029">
    <property type="entry name" value="PpiD_chaperone"/>
</dbReference>
<dbReference type="PANTHER" id="PTHR47529:SF1">
    <property type="entry name" value="PERIPLASMIC CHAPERONE PPID"/>
    <property type="match status" value="1"/>
</dbReference>
<dbReference type="InterPro" id="IPR046357">
    <property type="entry name" value="PPIase_dom_sf"/>
</dbReference>
<keyword evidence="8" id="KW-0143">Chaperone</keyword>
<evidence type="ECO:0000313" key="17">
    <source>
        <dbReference type="EMBL" id="GGA59651.1"/>
    </source>
</evidence>
<dbReference type="Gene3D" id="1.10.4030.10">
    <property type="entry name" value="Porin chaperone SurA, peptide-binding domain"/>
    <property type="match status" value="1"/>
</dbReference>
<evidence type="ECO:0000256" key="7">
    <source>
        <dbReference type="ARBA" id="ARBA00023136"/>
    </source>
</evidence>
<keyword evidence="3" id="KW-1003">Cell membrane</keyword>
<dbReference type="PROSITE" id="PS50198">
    <property type="entry name" value="PPIC_PPIASE_2"/>
    <property type="match status" value="1"/>
</dbReference>
<keyword evidence="14" id="KW-0697">Rotamase</keyword>
<dbReference type="SUPFAM" id="SSF109998">
    <property type="entry name" value="Triger factor/SurA peptide-binding domain-like"/>
    <property type="match status" value="1"/>
</dbReference>
<dbReference type="InterPro" id="IPR027304">
    <property type="entry name" value="Trigger_fact/SurA_dom_sf"/>
</dbReference>
<organism evidence="17 18">
    <name type="scientific">Sphingomonas psychrolutea</name>
    <dbReference type="NCBI Taxonomy" id="1259676"/>
    <lineage>
        <taxon>Bacteria</taxon>
        <taxon>Pseudomonadati</taxon>
        <taxon>Pseudomonadota</taxon>
        <taxon>Alphaproteobacteria</taxon>
        <taxon>Sphingomonadales</taxon>
        <taxon>Sphingomonadaceae</taxon>
        <taxon>Sphingomonas</taxon>
    </lineage>
</organism>
<evidence type="ECO:0000256" key="12">
    <source>
        <dbReference type="ARBA" id="ARBA00040743"/>
    </source>
</evidence>
<reference evidence="18" key="1">
    <citation type="journal article" date="2019" name="Int. J. Syst. Evol. Microbiol.">
        <title>The Global Catalogue of Microorganisms (GCM) 10K type strain sequencing project: providing services to taxonomists for standard genome sequencing and annotation.</title>
        <authorList>
            <consortium name="The Broad Institute Genomics Platform"/>
            <consortium name="The Broad Institute Genome Sequencing Center for Infectious Disease"/>
            <person name="Wu L."/>
            <person name="Ma J."/>
        </authorList>
    </citation>
    <scope>NUCLEOTIDE SEQUENCE [LARGE SCALE GENOMIC DNA]</scope>
    <source>
        <strain evidence="18">CGMCC 1.10106</strain>
    </source>
</reference>
<dbReference type="Pfam" id="PF13145">
    <property type="entry name" value="Rotamase_2"/>
    <property type="match status" value="1"/>
</dbReference>
<evidence type="ECO:0000256" key="9">
    <source>
        <dbReference type="ARBA" id="ARBA00030642"/>
    </source>
</evidence>
<evidence type="ECO:0000313" key="18">
    <source>
        <dbReference type="Proteomes" id="UP000618591"/>
    </source>
</evidence>
<dbReference type="InterPro" id="IPR000297">
    <property type="entry name" value="PPIase_PpiC"/>
</dbReference>
<name>A0ABQ1H6N5_9SPHN</name>
<evidence type="ECO:0000256" key="13">
    <source>
        <dbReference type="ARBA" id="ARBA00042775"/>
    </source>
</evidence>
<dbReference type="Proteomes" id="UP000618591">
    <property type="component" value="Unassembled WGS sequence"/>
</dbReference>
<keyword evidence="14" id="KW-0413">Isomerase</keyword>
<evidence type="ECO:0000256" key="15">
    <source>
        <dbReference type="SAM" id="Phobius"/>
    </source>
</evidence>
<evidence type="ECO:0000256" key="11">
    <source>
        <dbReference type="ARBA" id="ARBA00038408"/>
    </source>
</evidence>
<feature type="transmembrane region" description="Helical" evidence="15">
    <location>
        <begin position="12"/>
        <end position="31"/>
    </location>
</feature>
<evidence type="ECO:0000256" key="5">
    <source>
        <dbReference type="ARBA" id="ARBA00022692"/>
    </source>
</evidence>
<evidence type="ECO:0000256" key="6">
    <source>
        <dbReference type="ARBA" id="ARBA00022989"/>
    </source>
</evidence>
<evidence type="ECO:0000256" key="1">
    <source>
        <dbReference type="ARBA" id="ARBA00004382"/>
    </source>
</evidence>
<keyword evidence="6 15" id="KW-1133">Transmembrane helix</keyword>
<feature type="domain" description="PpiC" evidence="16">
    <location>
        <begin position="233"/>
        <end position="361"/>
    </location>
</feature>
<keyword evidence="7 15" id="KW-0472">Membrane</keyword>
<evidence type="ECO:0000259" key="16">
    <source>
        <dbReference type="PROSITE" id="PS50198"/>
    </source>
</evidence>
<comment type="similarity">
    <text evidence="11">Belongs to the PpiD chaperone family.</text>
</comment>
<dbReference type="EMBL" id="BMDW01000026">
    <property type="protein sequence ID" value="GGA59651.1"/>
    <property type="molecule type" value="Genomic_DNA"/>
</dbReference>
<dbReference type="SUPFAM" id="SSF54534">
    <property type="entry name" value="FKBP-like"/>
    <property type="match status" value="1"/>
</dbReference>
<sequence length="651" mass="67732">MISFIRRFITNPIGAAIALGFVALMGLIFVLSDRAGLSGSGSSAAQGDVAVTVGNKTITVAELRAAAQRDVDQYRQQNPQLDMAGFVAGGGFEATVERMIDSAAFRAYAKQQGMIISKKSVDGIIASQPGLAGIDGKFDPKKYEAALQQIGSTDAQVRDDLTDQIVTRHLIIPTVGATQVPVQLALPYSSLLLEQRRGVIGFIPTQAVPAGPAPTDAELTIYYARNVSRYRVPERRILRYALVNPATVAAQITPTEAEIAAAYKAQSAKYAPADLRTIVQVVLADQAAATALAAKVRSGTPIEAAARAAGLEPITATDVQKAAYVTQSSVEIANAAFAGKVGDVVGPLRAPLGFVVLKIEKQRTQAAKTLAEATPELKAALLTQKTGTVLGKLRASFDDALARDHFDGLVAKNKLTALRTPALLANGVDPDAPTAKPDPALAQIVAAGFAAQAGDEAQTIPLGTDGSFALAQLDKIVAAAPRPLAQIRDIVARDFTIERSQRAARQVAATVVAAASKGTPLAQALGATGLKLPPLRPIAGPRAQLLANPRAVPPPLALLFAMAQNTTKLLEAPENAGFFIIHLDTIVPGDARGNGKVIAGTRSDIGKVIGREYAAQFGKAVQRAVGVKRNAAAIAKLKADLLGGASATDQP</sequence>
<keyword evidence="18" id="KW-1185">Reference proteome</keyword>
<accession>A0ABQ1H6N5</accession>
<comment type="caution">
    <text evidence="17">The sequence shown here is derived from an EMBL/GenBank/DDBJ whole genome shotgun (WGS) entry which is preliminary data.</text>
</comment>
<evidence type="ECO:0000256" key="2">
    <source>
        <dbReference type="ARBA" id="ARBA00018370"/>
    </source>
</evidence>
<dbReference type="RefSeq" id="WP_188449358.1">
    <property type="nucleotide sequence ID" value="NZ_BMDW01000026.1"/>
</dbReference>
<protein>
    <recommendedName>
        <fullName evidence="2">Parvulin-like PPIase</fullName>
    </recommendedName>
    <alternativeName>
        <fullName evidence="9">Peptidyl-prolyl cis-trans isomerase plp</fullName>
    </alternativeName>
    <alternativeName>
        <fullName evidence="12">Periplasmic chaperone PpiD</fullName>
    </alternativeName>
    <alternativeName>
        <fullName evidence="13">Periplasmic folding chaperone</fullName>
    </alternativeName>
    <alternativeName>
        <fullName evidence="10">Rotamase plp</fullName>
    </alternativeName>
</protein>
<evidence type="ECO:0000256" key="4">
    <source>
        <dbReference type="ARBA" id="ARBA00022519"/>
    </source>
</evidence>
<keyword evidence="5 15" id="KW-0812">Transmembrane</keyword>
<gene>
    <name evidence="17" type="ORF">GCM10011395_32460</name>
</gene>